<dbReference type="Gene3D" id="1.10.510.10">
    <property type="entry name" value="Transferase(Phosphotransferase) domain 1"/>
    <property type="match status" value="1"/>
</dbReference>
<dbReference type="InterPro" id="IPR052059">
    <property type="entry name" value="CR_Ser/Thr_kinase"/>
</dbReference>
<accession>A0ABC8RVC3</accession>
<evidence type="ECO:0000256" key="4">
    <source>
        <dbReference type="ARBA" id="ARBA00022840"/>
    </source>
</evidence>
<sequence>MYHRQACHMQQSGSIDEIIDQRLGSKVNKEEAERMVKVALLCTNASPSLRPIMSEVVSMLEGRMSIPDLIPEPSSYTEDLRFKAMRDFRQEKQTQNFSGTQTQNSMTIQTDVCTSFASTTDKFEINPDPKSY</sequence>
<dbReference type="GO" id="GO:0016301">
    <property type="term" value="F:kinase activity"/>
    <property type="evidence" value="ECO:0007669"/>
    <property type="project" value="UniProtKB-KW"/>
</dbReference>
<dbReference type="GO" id="GO:0005524">
    <property type="term" value="F:ATP binding"/>
    <property type="evidence" value="ECO:0007669"/>
    <property type="project" value="UniProtKB-KW"/>
</dbReference>
<proteinExistence type="predicted"/>
<gene>
    <name evidence="5" type="ORF">ILEXP_LOCUS15991</name>
</gene>
<keyword evidence="4" id="KW-0067">ATP-binding</keyword>
<comment type="caution">
    <text evidence="5">The sequence shown here is derived from an EMBL/GenBank/DDBJ whole genome shotgun (WGS) entry which is preliminary data.</text>
</comment>
<evidence type="ECO:0000256" key="1">
    <source>
        <dbReference type="ARBA" id="ARBA00022679"/>
    </source>
</evidence>
<keyword evidence="1" id="KW-0808">Transferase</keyword>
<keyword evidence="3" id="KW-0418">Kinase</keyword>
<reference evidence="5 6" key="1">
    <citation type="submission" date="2024-02" db="EMBL/GenBank/DDBJ databases">
        <authorList>
            <person name="Vignale AGUSTIN F."/>
            <person name="Sosa J E."/>
            <person name="Modenutti C."/>
        </authorList>
    </citation>
    <scope>NUCLEOTIDE SEQUENCE [LARGE SCALE GENOMIC DNA]</scope>
</reference>
<dbReference type="PANTHER" id="PTHR47973">
    <property type="entry name" value="CYSTEINE-RICH RECEPTOR-LIKE PROTEIN KINASE 3"/>
    <property type="match status" value="1"/>
</dbReference>
<organism evidence="5 6">
    <name type="scientific">Ilex paraguariensis</name>
    <name type="common">yerba mate</name>
    <dbReference type="NCBI Taxonomy" id="185542"/>
    <lineage>
        <taxon>Eukaryota</taxon>
        <taxon>Viridiplantae</taxon>
        <taxon>Streptophyta</taxon>
        <taxon>Embryophyta</taxon>
        <taxon>Tracheophyta</taxon>
        <taxon>Spermatophyta</taxon>
        <taxon>Magnoliopsida</taxon>
        <taxon>eudicotyledons</taxon>
        <taxon>Gunneridae</taxon>
        <taxon>Pentapetalae</taxon>
        <taxon>asterids</taxon>
        <taxon>campanulids</taxon>
        <taxon>Aquifoliales</taxon>
        <taxon>Aquifoliaceae</taxon>
        <taxon>Ilex</taxon>
    </lineage>
</organism>
<evidence type="ECO:0000256" key="3">
    <source>
        <dbReference type="ARBA" id="ARBA00022777"/>
    </source>
</evidence>
<dbReference type="EMBL" id="CAUOFW020001725">
    <property type="protein sequence ID" value="CAK9148061.1"/>
    <property type="molecule type" value="Genomic_DNA"/>
</dbReference>
<protein>
    <submittedName>
        <fullName evidence="5">Uncharacterized protein</fullName>
    </submittedName>
</protein>
<evidence type="ECO:0000313" key="6">
    <source>
        <dbReference type="Proteomes" id="UP001642360"/>
    </source>
</evidence>
<name>A0ABC8RVC3_9AQUA</name>
<evidence type="ECO:0000313" key="5">
    <source>
        <dbReference type="EMBL" id="CAK9148061.1"/>
    </source>
</evidence>
<evidence type="ECO:0000256" key="2">
    <source>
        <dbReference type="ARBA" id="ARBA00022741"/>
    </source>
</evidence>
<dbReference type="Proteomes" id="UP001642360">
    <property type="component" value="Unassembled WGS sequence"/>
</dbReference>
<keyword evidence="6" id="KW-1185">Reference proteome</keyword>
<keyword evidence="2" id="KW-0547">Nucleotide-binding</keyword>
<dbReference type="AlphaFoldDB" id="A0ABC8RVC3"/>